<protein>
    <recommendedName>
        <fullName evidence="4">F5/8 type C domain-containing protein</fullName>
    </recommendedName>
</protein>
<keyword evidence="1" id="KW-0732">Signal</keyword>
<feature type="signal peptide" evidence="1">
    <location>
        <begin position="1"/>
        <end position="28"/>
    </location>
</feature>
<dbReference type="InterPro" id="IPR008979">
    <property type="entry name" value="Galactose-bd-like_sf"/>
</dbReference>
<dbReference type="SUPFAM" id="SSF49785">
    <property type="entry name" value="Galactose-binding domain-like"/>
    <property type="match status" value="1"/>
</dbReference>
<dbReference type="Proteomes" id="UP000245125">
    <property type="component" value="Unassembled WGS sequence"/>
</dbReference>
<dbReference type="Gene3D" id="2.60.120.260">
    <property type="entry name" value="Galactose-binding domain-like"/>
    <property type="match status" value="1"/>
</dbReference>
<feature type="chain" id="PRO_5015700143" description="F5/8 type C domain-containing protein" evidence="1">
    <location>
        <begin position="29"/>
        <end position="736"/>
    </location>
</feature>
<dbReference type="AlphaFoldDB" id="A0A2U3QGL2"/>
<name>A0A2U3QGL2_9BACT</name>
<accession>A0A2U3QGL2</accession>
<evidence type="ECO:0000313" key="3">
    <source>
        <dbReference type="Proteomes" id="UP000245125"/>
    </source>
</evidence>
<sequence length="736" mass="81808">MLLNHRHLFLVLLLCLVLPFLPQAPAWAEGITAIAEFDYSSTRITTENSSGFVVDNTKVNTFLHRYFLNLDKTLYPNLKFTASGTFDQTISDSRTNDVTNKTTATVENGVLQLLQSTRFITSGVGYTIRQEKTDTSNQPSLTELRETYSANLGLRPAGLPPVETLFLRTHTYDKERQSQDIISDFLSVTSKYDPIKDLELTGQVSLNDQKDRLTGLDSRTVNYQGRATYARKFGERVSAYTTYTFTRQDTRISGGGTGEVLFQVFPGEAGWDFTDTPPVQVQLTFTGQANPLIDGILVASAGIDLGPLPFGSTDTAKQWNIGVDFPIDSEVNTILLWVDRPLPNSVAALFSWDIYTSTDNVTWTFFQTVPSAPFGTFDNRFEISFRNVTTRFIKVVTRRLSPTVVVPPGVDIKNIFVTELQTFLKRPAQEVKGETTQTTHVFDLDVKWKILDRPNIIYDMYYWSVISQPGGTRYILTNSVNLTHRLSRIFSGSLRLAREDGHEPEPVGRRSANIYSASLFAVPLPTLLHSLVVSGRFEETEQGSNNTNSVFFNNMAELYKGLNFFLGGGLSVANNADGAKTVSTIINSGVTAIPHPALTLNVNFSQTDGETTGGERAASSNVTRLGNFNITYTPFSTIYIFTSFGIASQTGRETTTLQNYGVTWSPFRDGDLQFNFFYNESLNSEGTKERTLGPSLIWTLRRNTTLNVSYSIATSTSPAEKTETKVFAVNLRVGLL</sequence>
<organism evidence="2 3">
    <name type="scientific">Candidatus Sulfobium mesophilum</name>
    <dbReference type="NCBI Taxonomy" id="2016548"/>
    <lineage>
        <taxon>Bacteria</taxon>
        <taxon>Pseudomonadati</taxon>
        <taxon>Nitrospirota</taxon>
        <taxon>Nitrospiria</taxon>
        <taxon>Nitrospirales</taxon>
        <taxon>Nitrospiraceae</taxon>
        <taxon>Candidatus Sulfobium</taxon>
    </lineage>
</organism>
<evidence type="ECO:0008006" key="4">
    <source>
        <dbReference type="Google" id="ProtNLM"/>
    </source>
</evidence>
<proteinExistence type="predicted"/>
<keyword evidence="3" id="KW-1185">Reference proteome</keyword>
<gene>
    <name evidence="2" type="ORF">NBG4_270005</name>
</gene>
<evidence type="ECO:0000313" key="2">
    <source>
        <dbReference type="EMBL" id="SPQ00542.1"/>
    </source>
</evidence>
<dbReference type="EMBL" id="OUUY01000072">
    <property type="protein sequence ID" value="SPQ00542.1"/>
    <property type="molecule type" value="Genomic_DNA"/>
</dbReference>
<evidence type="ECO:0000256" key="1">
    <source>
        <dbReference type="SAM" id="SignalP"/>
    </source>
</evidence>
<reference evidence="3" key="1">
    <citation type="submission" date="2018-03" db="EMBL/GenBank/DDBJ databases">
        <authorList>
            <person name="Zecchin S."/>
        </authorList>
    </citation>
    <scope>NUCLEOTIDE SEQUENCE [LARGE SCALE GENOMIC DNA]</scope>
</reference>